<name>A0A084SZ15_9BACT</name>
<comment type="similarity">
    <text evidence="2 6">Belongs to the ABC-3 integral membrane protein family.</text>
</comment>
<evidence type="ECO:0000256" key="3">
    <source>
        <dbReference type="ARBA" id="ARBA00022692"/>
    </source>
</evidence>
<reference evidence="8 9" key="1">
    <citation type="submission" date="2014-07" db="EMBL/GenBank/DDBJ databases">
        <title>Draft Genome Sequence of Gephyronic Acid Producer, Cystobacter violaceus Strain Cb vi76.</title>
        <authorList>
            <person name="Stevens D.C."/>
            <person name="Young J."/>
            <person name="Carmichael R."/>
            <person name="Tan J."/>
            <person name="Taylor R.E."/>
        </authorList>
    </citation>
    <scope>NUCLEOTIDE SEQUENCE [LARGE SCALE GENOMIC DNA]</scope>
    <source>
        <strain evidence="8 9">Cb vi76</strain>
    </source>
</reference>
<proteinExistence type="inferred from homology"/>
<sequence length="292" mass="30897">MDPQLAETNTWAQFWDAYELFRDPMLCALIAGSVLGFLSVYVVLRRMVFVSAAVTQSAGLGVALAFYAEIHLGLHVAPTLGAVGLSLLATLLLMMEPTRLRISREGLLGLAYAFTGGASILVGDRISQEAHDIQGILFGTAVLVERPQLIAVGVVGALTLLFHLWWFRGLTFASFDRTGAMVQGLPVRALDAVLMISIGLMVGVSARALGALPVFAFSTLSAIAALVLDLRLPWTFLLATLAGAISGLGGYLFAYFYNFPVGGSQTVLASALVVIALLARGVRQLVLGGGTR</sequence>
<accession>A0A084SZ15</accession>
<feature type="transmembrane region" description="Helical" evidence="7">
    <location>
        <begin position="263"/>
        <end position="282"/>
    </location>
</feature>
<evidence type="ECO:0000256" key="2">
    <source>
        <dbReference type="ARBA" id="ARBA00008034"/>
    </source>
</evidence>
<dbReference type="Pfam" id="PF00950">
    <property type="entry name" value="ABC-3"/>
    <property type="match status" value="1"/>
</dbReference>
<gene>
    <name evidence="8" type="ORF">Q664_08045</name>
</gene>
<comment type="subcellular location">
    <subcellularLocation>
        <location evidence="6">Cell membrane</location>
        <topology evidence="6">Multi-pass membrane protein</topology>
    </subcellularLocation>
    <subcellularLocation>
        <location evidence="1">Membrane</location>
        <topology evidence="1">Multi-pass membrane protein</topology>
    </subcellularLocation>
</comment>
<evidence type="ECO:0000313" key="8">
    <source>
        <dbReference type="EMBL" id="KFA93700.1"/>
    </source>
</evidence>
<organism evidence="8 9">
    <name type="scientific">Archangium violaceum Cb vi76</name>
    <dbReference type="NCBI Taxonomy" id="1406225"/>
    <lineage>
        <taxon>Bacteria</taxon>
        <taxon>Pseudomonadati</taxon>
        <taxon>Myxococcota</taxon>
        <taxon>Myxococcia</taxon>
        <taxon>Myxococcales</taxon>
        <taxon>Cystobacterineae</taxon>
        <taxon>Archangiaceae</taxon>
        <taxon>Archangium</taxon>
    </lineage>
</organism>
<feature type="transmembrane region" description="Helical" evidence="7">
    <location>
        <begin position="20"/>
        <end position="41"/>
    </location>
</feature>
<evidence type="ECO:0000256" key="4">
    <source>
        <dbReference type="ARBA" id="ARBA00022989"/>
    </source>
</evidence>
<dbReference type="GO" id="GO:0043190">
    <property type="term" value="C:ATP-binding cassette (ABC) transporter complex"/>
    <property type="evidence" value="ECO:0007669"/>
    <property type="project" value="InterPro"/>
</dbReference>
<evidence type="ECO:0000256" key="1">
    <source>
        <dbReference type="ARBA" id="ARBA00004141"/>
    </source>
</evidence>
<dbReference type="InterPro" id="IPR001626">
    <property type="entry name" value="ABC_TroCD"/>
</dbReference>
<feature type="transmembrane region" description="Helical" evidence="7">
    <location>
        <begin position="210"/>
        <end position="228"/>
    </location>
</feature>
<evidence type="ECO:0000313" key="9">
    <source>
        <dbReference type="Proteomes" id="UP000028547"/>
    </source>
</evidence>
<keyword evidence="6" id="KW-0813">Transport</keyword>
<dbReference type="GO" id="GO:0055085">
    <property type="term" value="P:transmembrane transport"/>
    <property type="evidence" value="ECO:0007669"/>
    <property type="project" value="InterPro"/>
</dbReference>
<keyword evidence="3 6" id="KW-0812">Transmembrane</keyword>
<dbReference type="Gene3D" id="1.10.3470.10">
    <property type="entry name" value="ABC transporter involved in vitamin B12 uptake, BtuC"/>
    <property type="match status" value="1"/>
</dbReference>
<protein>
    <submittedName>
        <fullName evidence="8">ABC transporter permease</fullName>
    </submittedName>
</protein>
<feature type="transmembrane region" description="Helical" evidence="7">
    <location>
        <begin position="235"/>
        <end position="257"/>
    </location>
</feature>
<dbReference type="GO" id="GO:0010043">
    <property type="term" value="P:response to zinc ion"/>
    <property type="evidence" value="ECO:0007669"/>
    <property type="project" value="TreeGrafter"/>
</dbReference>
<dbReference type="EMBL" id="JPMI01000045">
    <property type="protein sequence ID" value="KFA93700.1"/>
    <property type="molecule type" value="Genomic_DNA"/>
</dbReference>
<dbReference type="AlphaFoldDB" id="A0A084SZ15"/>
<feature type="transmembrane region" description="Helical" evidence="7">
    <location>
        <begin position="187"/>
        <end position="204"/>
    </location>
</feature>
<keyword evidence="4 7" id="KW-1133">Transmembrane helix</keyword>
<evidence type="ECO:0000256" key="5">
    <source>
        <dbReference type="ARBA" id="ARBA00023136"/>
    </source>
</evidence>
<evidence type="ECO:0000256" key="7">
    <source>
        <dbReference type="SAM" id="Phobius"/>
    </source>
</evidence>
<keyword evidence="5 7" id="KW-0472">Membrane</keyword>
<feature type="transmembrane region" description="Helical" evidence="7">
    <location>
        <begin position="147"/>
        <end position="167"/>
    </location>
</feature>
<dbReference type="RefSeq" id="WP_043391660.1">
    <property type="nucleotide sequence ID" value="NZ_JPMI01000045.1"/>
</dbReference>
<dbReference type="PANTHER" id="PTHR30477:SF19">
    <property type="entry name" value="METAL ABC TRANSPORTER PERMEASE"/>
    <property type="match status" value="1"/>
</dbReference>
<feature type="transmembrane region" description="Helical" evidence="7">
    <location>
        <begin position="107"/>
        <end position="127"/>
    </location>
</feature>
<dbReference type="Proteomes" id="UP000028547">
    <property type="component" value="Unassembled WGS sequence"/>
</dbReference>
<evidence type="ECO:0000256" key="6">
    <source>
        <dbReference type="RuleBase" id="RU003943"/>
    </source>
</evidence>
<comment type="caution">
    <text evidence="8">The sequence shown here is derived from an EMBL/GenBank/DDBJ whole genome shotgun (WGS) entry which is preliminary data.</text>
</comment>
<dbReference type="InterPro" id="IPR037294">
    <property type="entry name" value="ABC_BtuC-like"/>
</dbReference>
<feature type="transmembrane region" description="Helical" evidence="7">
    <location>
        <begin position="48"/>
        <end position="68"/>
    </location>
</feature>
<dbReference type="SUPFAM" id="SSF81345">
    <property type="entry name" value="ABC transporter involved in vitamin B12 uptake, BtuC"/>
    <property type="match status" value="1"/>
</dbReference>
<dbReference type="PANTHER" id="PTHR30477">
    <property type="entry name" value="ABC-TRANSPORTER METAL-BINDING PROTEIN"/>
    <property type="match status" value="1"/>
</dbReference>
<feature type="transmembrane region" description="Helical" evidence="7">
    <location>
        <begin position="74"/>
        <end position="95"/>
    </location>
</feature>